<dbReference type="PANTHER" id="PTHR13829">
    <property type="entry name" value="SNRNP CORE PROTEIN FAMILY MEMBER"/>
    <property type="match status" value="1"/>
</dbReference>
<dbReference type="GO" id="GO:0046540">
    <property type="term" value="C:U4/U6 x U5 tri-snRNP complex"/>
    <property type="evidence" value="ECO:0007669"/>
    <property type="project" value="TreeGrafter"/>
</dbReference>
<dbReference type="Proteomes" id="UP000574390">
    <property type="component" value="Unassembled WGS sequence"/>
</dbReference>
<name>A0A7J6TQ87_PEROL</name>
<dbReference type="Pfam" id="PF01423">
    <property type="entry name" value="LSM"/>
    <property type="match status" value="1"/>
</dbReference>
<dbReference type="GO" id="GO:0005688">
    <property type="term" value="C:U6 snRNP"/>
    <property type="evidence" value="ECO:0007669"/>
    <property type="project" value="TreeGrafter"/>
</dbReference>
<dbReference type="GO" id="GO:0071013">
    <property type="term" value="C:catalytic step 2 spliceosome"/>
    <property type="evidence" value="ECO:0007669"/>
    <property type="project" value="TreeGrafter"/>
</dbReference>
<dbReference type="SMART" id="SM00651">
    <property type="entry name" value="Sm"/>
    <property type="match status" value="1"/>
</dbReference>
<evidence type="ECO:0000256" key="4">
    <source>
        <dbReference type="ARBA" id="ARBA00022728"/>
    </source>
</evidence>
<dbReference type="FunFam" id="2.30.30.100:FF:000053">
    <property type="entry name" value="U6 snRNA-associated Sm-like protein LSm2"/>
    <property type="match status" value="1"/>
</dbReference>
<dbReference type="InterPro" id="IPR016654">
    <property type="entry name" value="U6_snRNA_Lsm2"/>
</dbReference>
<feature type="domain" description="Sm" evidence="10">
    <location>
        <begin position="28"/>
        <end position="97"/>
    </location>
</feature>
<proteinExistence type="inferred from homology"/>
<evidence type="ECO:0000256" key="7">
    <source>
        <dbReference type="ARBA" id="ARBA00023242"/>
    </source>
</evidence>
<evidence type="ECO:0000256" key="5">
    <source>
        <dbReference type="ARBA" id="ARBA00022884"/>
    </source>
</evidence>
<dbReference type="PANTHER" id="PTHR13829:SF2">
    <property type="entry name" value="U6 SNRNA-ASSOCIATED SM-LIKE PROTEIN LSM2"/>
    <property type="match status" value="1"/>
</dbReference>
<dbReference type="GO" id="GO:0000398">
    <property type="term" value="P:mRNA splicing, via spliceosome"/>
    <property type="evidence" value="ECO:0007669"/>
    <property type="project" value="TreeGrafter"/>
</dbReference>
<gene>
    <name evidence="11" type="primary">LSM2_1</name>
    <name evidence="11" type="ORF">FOZ62_005422</name>
</gene>
<keyword evidence="3" id="KW-0507">mRNA processing</keyword>
<organism evidence="11 12">
    <name type="scientific">Perkinsus olseni</name>
    <name type="common">Perkinsus atlanticus</name>
    <dbReference type="NCBI Taxonomy" id="32597"/>
    <lineage>
        <taxon>Eukaryota</taxon>
        <taxon>Sar</taxon>
        <taxon>Alveolata</taxon>
        <taxon>Perkinsozoa</taxon>
        <taxon>Perkinsea</taxon>
        <taxon>Perkinsida</taxon>
        <taxon>Perkinsidae</taxon>
        <taxon>Perkinsus</taxon>
    </lineage>
</organism>
<comment type="similarity">
    <text evidence="2">Belongs to the snRNP Sm proteins family.</text>
</comment>
<dbReference type="AlphaFoldDB" id="A0A7J6TQ87"/>
<evidence type="ECO:0000256" key="1">
    <source>
        <dbReference type="ARBA" id="ARBA00004123"/>
    </source>
</evidence>
<evidence type="ECO:0000256" key="2">
    <source>
        <dbReference type="ARBA" id="ARBA00006850"/>
    </source>
</evidence>
<sequence>LTGITHCWGKGRVEVSFPALLVGMLFFDFFQNLVDSGAQVTVEMKNDVQITGTLQAVDQYFNVKLKNISINNPEQYPHLLSLRNCFIRGSVVRYIHLPDLHTEALTDQCRKELAQGGVNRIETAKGWACLQLMASSSDFSHLMARLGVDALWDADMSSSDDGDDLDDSPLHGPEAKTMATGEWDRLLKGTVLDPSTSVEVSGKLDDDADEDMFEGGETSTEEEEGDTTKASRYDAEVGEVFGGGRAVQPGAFAAYKPTYYDMVSSEAAAGPSLLGQWPKLRHPYLQQH</sequence>
<dbReference type="SUPFAM" id="SSF50182">
    <property type="entry name" value="Sm-like ribonucleoproteins"/>
    <property type="match status" value="1"/>
</dbReference>
<dbReference type="GO" id="GO:0071011">
    <property type="term" value="C:precatalytic spliceosome"/>
    <property type="evidence" value="ECO:0007669"/>
    <property type="project" value="TreeGrafter"/>
</dbReference>
<feature type="non-terminal residue" evidence="11">
    <location>
        <position position="288"/>
    </location>
</feature>
<evidence type="ECO:0000256" key="3">
    <source>
        <dbReference type="ARBA" id="ARBA00022664"/>
    </source>
</evidence>
<protein>
    <submittedName>
        <fullName evidence="11">U6 snRNA-associated Sm-like protein LSm2</fullName>
    </submittedName>
</protein>
<accession>A0A7J6TQ87</accession>
<evidence type="ECO:0000313" key="12">
    <source>
        <dbReference type="Proteomes" id="UP000574390"/>
    </source>
</evidence>
<comment type="caution">
    <text evidence="11">The sequence shown here is derived from an EMBL/GenBank/DDBJ whole genome shotgun (WGS) entry which is preliminary data.</text>
</comment>
<dbReference type="CDD" id="cd01725">
    <property type="entry name" value="LSm2"/>
    <property type="match status" value="1"/>
</dbReference>
<evidence type="ECO:0000259" key="10">
    <source>
        <dbReference type="SMART" id="SM00651"/>
    </source>
</evidence>
<dbReference type="InterPro" id="IPR010920">
    <property type="entry name" value="LSM_dom_sf"/>
</dbReference>
<evidence type="ECO:0000313" key="11">
    <source>
        <dbReference type="EMBL" id="KAF4746556.1"/>
    </source>
</evidence>
<feature type="non-terminal residue" evidence="11">
    <location>
        <position position="1"/>
    </location>
</feature>
<evidence type="ECO:0000256" key="6">
    <source>
        <dbReference type="ARBA" id="ARBA00023187"/>
    </source>
</evidence>
<feature type="compositionally biased region" description="Acidic residues" evidence="9">
    <location>
        <begin position="158"/>
        <end position="167"/>
    </location>
</feature>
<dbReference type="GO" id="GO:1990726">
    <property type="term" value="C:Lsm1-7-Pat1 complex"/>
    <property type="evidence" value="ECO:0007669"/>
    <property type="project" value="TreeGrafter"/>
</dbReference>
<dbReference type="GO" id="GO:0003723">
    <property type="term" value="F:RNA binding"/>
    <property type="evidence" value="ECO:0007669"/>
    <property type="project" value="UniProtKB-KW"/>
</dbReference>
<feature type="compositionally biased region" description="Acidic residues" evidence="9">
    <location>
        <begin position="206"/>
        <end position="225"/>
    </location>
</feature>
<dbReference type="GO" id="GO:0000932">
    <property type="term" value="C:P-body"/>
    <property type="evidence" value="ECO:0007669"/>
    <property type="project" value="TreeGrafter"/>
</dbReference>
<dbReference type="EMBL" id="JABANM010006040">
    <property type="protein sequence ID" value="KAF4746556.1"/>
    <property type="molecule type" value="Genomic_DNA"/>
</dbReference>
<dbReference type="InterPro" id="IPR001163">
    <property type="entry name" value="Sm_dom_euk/arc"/>
</dbReference>
<comment type="subcellular location">
    <subcellularLocation>
        <location evidence="1">Nucleus</location>
    </subcellularLocation>
</comment>
<keyword evidence="5" id="KW-0694">RNA-binding</keyword>
<evidence type="ECO:0000256" key="9">
    <source>
        <dbReference type="SAM" id="MobiDB-lite"/>
    </source>
</evidence>
<keyword evidence="8" id="KW-0687">Ribonucleoprotein</keyword>
<keyword evidence="6" id="KW-0508">mRNA splicing</keyword>
<feature type="region of interest" description="Disordered" evidence="9">
    <location>
        <begin position="157"/>
        <end position="178"/>
    </location>
</feature>
<keyword evidence="7" id="KW-0539">Nucleus</keyword>
<keyword evidence="4" id="KW-0747">Spliceosome</keyword>
<evidence type="ECO:0000256" key="8">
    <source>
        <dbReference type="ARBA" id="ARBA00023274"/>
    </source>
</evidence>
<dbReference type="Gene3D" id="2.30.30.100">
    <property type="match status" value="1"/>
</dbReference>
<feature type="region of interest" description="Disordered" evidence="9">
    <location>
        <begin position="197"/>
        <end position="231"/>
    </location>
</feature>
<reference evidence="11 12" key="1">
    <citation type="submission" date="2020-04" db="EMBL/GenBank/DDBJ databases">
        <title>Perkinsus olseni comparative genomics.</title>
        <authorList>
            <person name="Bogema D.R."/>
        </authorList>
    </citation>
    <scope>NUCLEOTIDE SEQUENCE [LARGE SCALE GENOMIC DNA]</scope>
    <source>
        <strain evidence="11">ATCC PRA-205</strain>
    </source>
</reference>